<accession>A0ACB7XKS0</accession>
<name>A0ACB7XKS0_9ERIC</name>
<evidence type="ECO:0000313" key="1">
    <source>
        <dbReference type="EMBL" id="KAH7841388.1"/>
    </source>
</evidence>
<dbReference type="EMBL" id="CM037160">
    <property type="protein sequence ID" value="KAH7841388.1"/>
    <property type="molecule type" value="Genomic_DNA"/>
</dbReference>
<proteinExistence type="predicted"/>
<evidence type="ECO:0000313" key="2">
    <source>
        <dbReference type="Proteomes" id="UP000828048"/>
    </source>
</evidence>
<gene>
    <name evidence="1" type="ORF">Vadar_029290</name>
</gene>
<keyword evidence="2" id="KW-1185">Reference proteome</keyword>
<organism evidence="1 2">
    <name type="scientific">Vaccinium darrowii</name>
    <dbReference type="NCBI Taxonomy" id="229202"/>
    <lineage>
        <taxon>Eukaryota</taxon>
        <taxon>Viridiplantae</taxon>
        <taxon>Streptophyta</taxon>
        <taxon>Embryophyta</taxon>
        <taxon>Tracheophyta</taxon>
        <taxon>Spermatophyta</taxon>
        <taxon>Magnoliopsida</taxon>
        <taxon>eudicotyledons</taxon>
        <taxon>Gunneridae</taxon>
        <taxon>Pentapetalae</taxon>
        <taxon>asterids</taxon>
        <taxon>Ericales</taxon>
        <taxon>Ericaceae</taxon>
        <taxon>Vaccinioideae</taxon>
        <taxon>Vaccinieae</taxon>
        <taxon>Vaccinium</taxon>
    </lineage>
</organism>
<reference evidence="1 2" key="1">
    <citation type="journal article" date="2021" name="Hortic Res">
        <title>High-quality reference genome and annotation aids understanding of berry development for evergreen blueberry (Vaccinium darrowii).</title>
        <authorList>
            <person name="Yu J."/>
            <person name="Hulse-Kemp A.M."/>
            <person name="Babiker E."/>
            <person name="Staton M."/>
        </authorList>
    </citation>
    <scope>NUCLEOTIDE SEQUENCE [LARGE SCALE GENOMIC DNA]</scope>
    <source>
        <strain evidence="2">cv. NJ 8807/NJ 8810</strain>
        <tissue evidence="1">Young leaf</tissue>
    </source>
</reference>
<dbReference type="Proteomes" id="UP000828048">
    <property type="component" value="Chromosome 10"/>
</dbReference>
<comment type="caution">
    <text evidence="1">The sequence shown here is derived from an EMBL/GenBank/DDBJ whole genome shotgun (WGS) entry which is preliminary data.</text>
</comment>
<protein>
    <submittedName>
        <fullName evidence="1">Uncharacterized protein</fullName>
    </submittedName>
</protein>
<sequence length="277" mass="31911">MYSLTKPIMIREVWAKNLEGELLLIEQVLADYPYVAMDTEFPGTIFHPNLEKHQLSRLSPDENYYVMKANVDALKLIQLGLTLSDSDGNLPGTHYSYVWQFNFRDFDINVDPYYEDSINLLKKQGINFHQNRKYGIDSVKFGSLLLNSRIFSCFPSMVTWITFHSAYDFGFLLKILTQRKLPEDLCMFMRLVSTYFGGAVYDIKHMMQNCSGLYGGLERVVKTLEVDRVVGNSHQAGSDTLLIMQTFMKLRDLYFGGKAGKQVFEFQSALYGLKVEE</sequence>